<name>A0A6P4E5Y4_DRORH</name>
<dbReference type="OrthoDB" id="7865362at2759"/>
<protein>
    <submittedName>
        <fullName evidence="4">Uncharacterized protein LOC108040470</fullName>
    </submittedName>
</protein>
<evidence type="ECO:0000256" key="1">
    <source>
        <dbReference type="SAM" id="SignalP"/>
    </source>
</evidence>
<reference evidence="3" key="1">
    <citation type="journal article" date="2021" name="Elife">
        <title>Highly contiguous assemblies of 101 drosophilid genomes.</title>
        <authorList>
            <person name="Kim B.Y."/>
            <person name="Wang J.R."/>
            <person name="Miller D.E."/>
            <person name="Barmina O."/>
            <person name="Delaney E."/>
            <person name="Thompson A."/>
            <person name="Comeault A.A."/>
            <person name="Peede D."/>
            <person name="D'Agostino E.R."/>
            <person name="Pelaez J."/>
            <person name="Aguilar J.M."/>
            <person name="Haji D."/>
            <person name="Matsunaga T."/>
            <person name="Armstrong E.E."/>
            <person name="Zych M."/>
            <person name="Ogawa Y."/>
            <person name="Stamenkovic-Radak M."/>
            <person name="Jelic M."/>
            <person name="Veselinovic M.S."/>
            <person name="Tanaskovic M."/>
            <person name="Eric P."/>
            <person name="Gao J.J."/>
            <person name="Katoh T.K."/>
            <person name="Toda M.J."/>
            <person name="Watabe H."/>
            <person name="Watada M."/>
            <person name="Davis J.S."/>
            <person name="Moyle L.C."/>
            <person name="Manoli G."/>
            <person name="Bertolini E."/>
            <person name="Kostal V."/>
            <person name="Hawley R.S."/>
            <person name="Takahashi A."/>
            <person name="Jones C.D."/>
            <person name="Price D.K."/>
            <person name="Whiteman N."/>
            <person name="Kopp A."/>
            <person name="Matute D.R."/>
            <person name="Petrov D.A."/>
        </authorList>
    </citation>
    <scope>NUCLEOTIDE SEQUENCE [LARGE SCALE GENOMIC DNA]</scope>
</reference>
<proteinExistence type="predicted"/>
<dbReference type="GeneID" id="108040470"/>
<gene>
    <name evidence="4" type="primary">LOC108040470</name>
    <name evidence="2" type="synonym">108040470</name>
</gene>
<evidence type="ECO:0000313" key="4">
    <source>
        <dbReference type="RefSeq" id="XP_016973440.1"/>
    </source>
</evidence>
<feature type="chain" id="PRO_5027991593" evidence="1">
    <location>
        <begin position="23"/>
        <end position="154"/>
    </location>
</feature>
<feature type="signal peptide" evidence="1">
    <location>
        <begin position="1"/>
        <end position="22"/>
    </location>
</feature>
<sequence>MIIQMMPSGLLVFAFALSLASASPKGDSLLELRKLMRQQDESSSIAATEQFNKDIADWAKGLEQLGLDMAEFVEKCRLPGSHCQQRRVLRQLRVLRRGYTDLRARLEALEVKYVDRVSDQNAMDDSLRKTKNVLKQYDEAFKTINTKTYKLVDQ</sequence>
<organism evidence="4">
    <name type="scientific">Drosophila rhopaloa</name>
    <name type="common">Fruit fly</name>
    <dbReference type="NCBI Taxonomy" id="1041015"/>
    <lineage>
        <taxon>Eukaryota</taxon>
        <taxon>Metazoa</taxon>
        <taxon>Ecdysozoa</taxon>
        <taxon>Arthropoda</taxon>
        <taxon>Hexapoda</taxon>
        <taxon>Insecta</taxon>
        <taxon>Pterygota</taxon>
        <taxon>Neoptera</taxon>
        <taxon>Endopterygota</taxon>
        <taxon>Diptera</taxon>
        <taxon>Brachycera</taxon>
        <taxon>Muscomorpha</taxon>
        <taxon>Ephydroidea</taxon>
        <taxon>Drosophilidae</taxon>
        <taxon>Drosophila</taxon>
        <taxon>Sophophora</taxon>
    </lineage>
</organism>
<evidence type="ECO:0000313" key="3">
    <source>
        <dbReference type="Proteomes" id="UP001652680"/>
    </source>
</evidence>
<dbReference type="EnsemblMetazoa" id="XM_017117951.2">
    <property type="protein sequence ID" value="XP_016973440.1"/>
    <property type="gene ID" value="LOC108040470"/>
</dbReference>
<dbReference type="RefSeq" id="XP_016973440.1">
    <property type="nucleotide sequence ID" value="XM_017117951.1"/>
</dbReference>
<keyword evidence="1" id="KW-0732">Signal</keyword>
<accession>A0A6P4E5Y4</accession>
<reference evidence="4" key="2">
    <citation type="submission" date="2025-04" db="UniProtKB">
        <authorList>
            <consortium name="RefSeq"/>
        </authorList>
    </citation>
    <scope>IDENTIFICATION</scope>
</reference>
<reference evidence="2" key="3">
    <citation type="submission" date="2025-05" db="UniProtKB">
        <authorList>
            <consortium name="EnsemblMetazoa"/>
        </authorList>
    </citation>
    <scope>IDENTIFICATION</scope>
</reference>
<keyword evidence="3" id="KW-1185">Reference proteome</keyword>
<dbReference type="Proteomes" id="UP001652680">
    <property type="component" value="Unassembled WGS sequence"/>
</dbReference>
<evidence type="ECO:0000313" key="2">
    <source>
        <dbReference type="EnsemblMetazoa" id="XP_016973440.1"/>
    </source>
</evidence>
<dbReference type="AlphaFoldDB" id="A0A6P4E5Y4"/>